<evidence type="ECO:0000256" key="1">
    <source>
        <dbReference type="SAM" id="MobiDB-lite"/>
    </source>
</evidence>
<feature type="compositionally biased region" description="Basic and acidic residues" evidence="1">
    <location>
        <begin position="186"/>
        <end position="199"/>
    </location>
</feature>
<dbReference type="Gene3D" id="3.10.310.20">
    <property type="entry name" value="DHHA2 domain"/>
    <property type="match status" value="1"/>
</dbReference>
<evidence type="ECO:0000313" key="3">
    <source>
        <dbReference type="EMBL" id="EEH42716.1"/>
    </source>
</evidence>
<dbReference type="RefSeq" id="XP_010762894.1">
    <property type="nucleotide sequence ID" value="XM_010764592.1"/>
</dbReference>
<proteinExistence type="predicted"/>
<protein>
    <recommendedName>
        <fullName evidence="2">DHHA2 domain-containing protein</fullName>
    </recommendedName>
</protein>
<dbReference type="KEGG" id="pbn:PADG_07536"/>
<feature type="compositionally biased region" description="Low complexity" evidence="1">
    <location>
        <begin position="203"/>
        <end position="213"/>
    </location>
</feature>
<dbReference type="STRING" id="502780.C1GJV0"/>
<dbReference type="eggNOG" id="KOG4129">
    <property type="taxonomic scope" value="Eukaryota"/>
</dbReference>
<organism evidence="3 4">
    <name type="scientific">Paracoccidioides brasiliensis (strain Pb18)</name>
    <dbReference type="NCBI Taxonomy" id="502780"/>
    <lineage>
        <taxon>Eukaryota</taxon>
        <taxon>Fungi</taxon>
        <taxon>Dikarya</taxon>
        <taxon>Ascomycota</taxon>
        <taxon>Pezizomycotina</taxon>
        <taxon>Eurotiomycetes</taxon>
        <taxon>Eurotiomycetidae</taxon>
        <taxon>Onygenales</taxon>
        <taxon>Ajellomycetaceae</taxon>
        <taxon>Paracoccidioides</taxon>
    </lineage>
</organism>
<evidence type="ECO:0000313" key="4">
    <source>
        <dbReference type="Proteomes" id="UP000001628"/>
    </source>
</evidence>
<dbReference type="HOGENOM" id="CLU_019358_1_0_1"/>
<dbReference type="SUPFAM" id="SSF64182">
    <property type="entry name" value="DHH phosphoesterases"/>
    <property type="match status" value="1"/>
</dbReference>
<dbReference type="EMBL" id="KN275967">
    <property type="protein sequence ID" value="EEH42716.1"/>
    <property type="molecule type" value="Genomic_DNA"/>
</dbReference>
<dbReference type="OMA" id="HHEDEAF"/>
<dbReference type="InterPro" id="IPR038763">
    <property type="entry name" value="DHH_sf"/>
</dbReference>
<dbReference type="VEuPathDB" id="FungiDB:PADG_07536"/>
<dbReference type="PANTHER" id="PTHR12112:SF39">
    <property type="entry name" value="EG:152A3.5 PROTEIN (FBGN0003116_PN PROTEIN)"/>
    <property type="match status" value="1"/>
</dbReference>
<dbReference type="InterPro" id="IPR004097">
    <property type="entry name" value="DHHA2"/>
</dbReference>
<dbReference type="AlphaFoldDB" id="C1GJV0"/>
<evidence type="ECO:0000259" key="2">
    <source>
        <dbReference type="SMART" id="SM01131"/>
    </source>
</evidence>
<feature type="domain" description="DHHA2" evidence="2">
    <location>
        <begin position="413"/>
        <end position="610"/>
    </location>
</feature>
<dbReference type="Gene3D" id="3.90.1640.10">
    <property type="entry name" value="inorganic pyrophosphatase (n-terminal core)"/>
    <property type="match status" value="1"/>
</dbReference>
<dbReference type="OrthoDB" id="374045at2759"/>
<sequence>MNRTVTLTQRTDLLRFLKQACSSSPLLSQQSPPISTSSSIPVPQSKCQIYVLGNPSADLDSIISAIIYSYFATRVVSSASTDASSSPSSSRNGGKEKSILRQYIPLIYLPDVHAGKELARLRPEFVTALRLAVGWDRRGRGGGGGGGGVTDSWEDQKVDDEELGRCVLTTADLKETLMVSWAGPRKGREKEMTDKRNDEDTISQNENNSSNPSEEQKSLNVMMVDWNVMPKVPPNGDVRVIEGLSDALPGLHLSIVGCIDHHEDEAFVSRNIPLHPMDPCCIETGIGSCTSLVIRELRAAGLWTDESSSSSYTTTFGMETLTNSSNDPLLRDSKDLSSFHEAQVAKLAMAAILVDTANMTAKGKVSAVDTAAVQFLETKIHAGISAHFRDAKPKCPGSSSGKGNLDWDRQAFYDEIAKAKENSVDNLTVLEVLGRDYKEWTDTLVSKPSASSSGDPTVKFGICCMVKPLSWLVEKCIQESKAATDKPTTKTLLKYLSLFVRQRDIDLVAIMTAFRTEPTREFRRELLIYVLNRGCVPATERFETSAVGELGLEEGIWTSTDADADWIRDPPLSTRAGANGKDEGCYMRVWRQKDVSKSRKQVAPLLRSTLNGGRL</sequence>
<dbReference type="PANTHER" id="PTHR12112">
    <property type="entry name" value="BNIP - RELATED"/>
    <property type="match status" value="1"/>
</dbReference>
<gene>
    <name evidence="3" type="ORF">PADG_07536</name>
</gene>
<feature type="region of interest" description="Disordered" evidence="1">
    <location>
        <begin position="182"/>
        <end position="216"/>
    </location>
</feature>
<dbReference type="SMART" id="SM01131">
    <property type="entry name" value="DHHA2"/>
    <property type="match status" value="1"/>
</dbReference>
<keyword evidence="4" id="KW-1185">Reference proteome</keyword>
<reference evidence="3 4" key="1">
    <citation type="journal article" date="2011" name="PLoS Genet.">
        <title>Comparative genomic analysis of human fungal pathogens causing paracoccidioidomycosis.</title>
        <authorList>
            <person name="Desjardins C.A."/>
            <person name="Champion M.D."/>
            <person name="Holder J.W."/>
            <person name="Muszewska A."/>
            <person name="Goldberg J."/>
            <person name="Bailao A.M."/>
            <person name="Brigido M.M."/>
            <person name="Ferreira M.E."/>
            <person name="Garcia A.M."/>
            <person name="Grynberg M."/>
            <person name="Gujja S."/>
            <person name="Heiman D.I."/>
            <person name="Henn M.R."/>
            <person name="Kodira C.D."/>
            <person name="Leon-Narvaez H."/>
            <person name="Longo L.V."/>
            <person name="Ma L.J."/>
            <person name="Malavazi I."/>
            <person name="Matsuo A.L."/>
            <person name="Morais F.V."/>
            <person name="Pereira M."/>
            <person name="Rodriguez-Brito S."/>
            <person name="Sakthikumar S."/>
            <person name="Salem-Izacc S.M."/>
            <person name="Sykes S.M."/>
            <person name="Teixeira M.M."/>
            <person name="Vallejo M.C."/>
            <person name="Walter M.E."/>
            <person name="Yandava C."/>
            <person name="Young S."/>
            <person name="Zeng Q."/>
            <person name="Zucker J."/>
            <person name="Felipe M.S."/>
            <person name="Goldman G.H."/>
            <person name="Haas B.J."/>
            <person name="McEwen J.G."/>
            <person name="Nino-Vega G."/>
            <person name="Puccia R."/>
            <person name="San-Blas G."/>
            <person name="Soares C.M."/>
            <person name="Birren B.W."/>
            <person name="Cuomo C.A."/>
        </authorList>
    </citation>
    <scope>NUCLEOTIDE SEQUENCE [LARGE SCALE GENOMIC DNA]</scope>
    <source>
        <strain evidence="3 4">Pb18</strain>
    </source>
</reference>
<dbReference type="InParanoid" id="C1GJV0"/>
<dbReference type="GeneID" id="22586012"/>
<accession>C1GJV0</accession>
<dbReference type="InterPro" id="IPR038222">
    <property type="entry name" value="DHHA2_dom_sf"/>
</dbReference>
<name>C1GJV0_PARBD</name>
<dbReference type="Proteomes" id="UP000001628">
    <property type="component" value="Unassembled WGS sequence"/>
</dbReference>
<dbReference type="GO" id="GO:0005737">
    <property type="term" value="C:cytoplasm"/>
    <property type="evidence" value="ECO:0007669"/>
    <property type="project" value="InterPro"/>
</dbReference>
<dbReference type="Pfam" id="PF02833">
    <property type="entry name" value="DHHA2"/>
    <property type="match status" value="1"/>
</dbReference>
<dbReference type="GO" id="GO:0004309">
    <property type="term" value="F:exopolyphosphatase activity"/>
    <property type="evidence" value="ECO:0007669"/>
    <property type="project" value="TreeGrafter"/>
</dbReference>